<evidence type="ECO:0000313" key="2">
    <source>
        <dbReference type="Proteomes" id="UP001062846"/>
    </source>
</evidence>
<organism evidence="1 2">
    <name type="scientific">Rhododendron molle</name>
    <name type="common">Chinese azalea</name>
    <name type="synonym">Azalea mollis</name>
    <dbReference type="NCBI Taxonomy" id="49168"/>
    <lineage>
        <taxon>Eukaryota</taxon>
        <taxon>Viridiplantae</taxon>
        <taxon>Streptophyta</taxon>
        <taxon>Embryophyta</taxon>
        <taxon>Tracheophyta</taxon>
        <taxon>Spermatophyta</taxon>
        <taxon>Magnoliopsida</taxon>
        <taxon>eudicotyledons</taxon>
        <taxon>Gunneridae</taxon>
        <taxon>Pentapetalae</taxon>
        <taxon>asterids</taxon>
        <taxon>Ericales</taxon>
        <taxon>Ericaceae</taxon>
        <taxon>Ericoideae</taxon>
        <taxon>Rhodoreae</taxon>
        <taxon>Rhododendron</taxon>
    </lineage>
</organism>
<proteinExistence type="predicted"/>
<protein>
    <submittedName>
        <fullName evidence="1">Uncharacterized protein</fullName>
    </submittedName>
</protein>
<reference evidence="1" key="1">
    <citation type="submission" date="2022-02" db="EMBL/GenBank/DDBJ databases">
        <title>Plant Genome Project.</title>
        <authorList>
            <person name="Zhang R.-G."/>
        </authorList>
    </citation>
    <scope>NUCLEOTIDE SEQUENCE</scope>
    <source>
        <strain evidence="1">AT1</strain>
    </source>
</reference>
<sequence>MEDQSVAMAAPVEDQLVALVAPVGATVDPVVVVRQATANIPSGDDTFPPNPGVEVPNPGSGGSSPAPTRP</sequence>
<dbReference type="Proteomes" id="UP001062846">
    <property type="component" value="Chromosome 6"/>
</dbReference>
<gene>
    <name evidence="1" type="ORF">RHMOL_Rhmol06G0210600</name>
</gene>
<keyword evidence="2" id="KW-1185">Reference proteome</keyword>
<name>A0ACC0NEG2_RHOML</name>
<comment type="caution">
    <text evidence="1">The sequence shown here is derived from an EMBL/GenBank/DDBJ whole genome shotgun (WGS) entry which is preliminary data.</text>
</comment>
<dbReference type="EMBL" id="CM046393">
    <property type="protein sequence ID" value="KAI8551748.1"/>
    <property type="molecule type" value="Genomic_DNA"/>
</dbReference>
<evidence type="ECO:0000313" key="1">
    <source>
        <dbReference type="EMBL" id="KAI8551748.1"/>
    </source>
</evidence>
<accession>A0ACC0NEG2</accession>